<dbReference type="CDD" id="cd05380">
    <property type="entry name" value="CAP_euk"/>
    <property type="match status" value="1"/>
</dbReference>
<accession>A0A0B1THB1</accession>
<evidence type="ECO:0000259" key="1">
    <source>
        <dbReference type="SMART" id="SM00198"/>
    </source>
</evidence>
<dbReference type="Gene3D" id="3.40.33.10">
    <property type="entry name" value="CAP"/>
    <property type="match status" value="1"/>
</dbReference>
<gene>
    <name evidence="2" type="ORF">OESDEN_03416</name>
</gene>
<dbReference type="Proteomes" id="UP000053660">
    <property type="component" value="Unassembled WGS sequence"/>
</dbReference>
<dbReference type="EMBL" id="KN549623">
    <property type="protein sequence ID" value="KHJ96619.1"/>
    <property type="molecule type" value="Genomic_DNA"/>
</dbReference>
<dbReference type="OrthoDB" id="5857298at2759"/>
<organism evidence="2 3">
    <name type="scientific">Oesophagostomum dentatum</name>
    <name type="common">Nodular worm</name>
    <dbReference type="NCBI Taxonomy" id="61180"/>
    <lineage>
        <taxon>Eukaryota</taxon>
        <taxon>Metazoa</taxon>
        <taxon>Ecdysozoa</taxon>
        <taxon>Nematoda</taxon>
        <taxon>Chromadorea</taxon>
        <taxon>Rhabditida</taxon>
        <taxon>Rhabditina</taxon>
        <taxon>Rhabditomorpha</taxon>
        <taxon>Strongyloidea</taxon>
        <taxon>Strongylidae</taxon>
        <taxon>Oesophagostomum</taxon>
    </lineage>
</organism>
<dbReference type="Pfam" id="PF00188">
    <property type="entry name" value="CAP"/>
    <property type="match status" value="1"/>
</dbReference>
<protein>
    <submittedName>
        <fullName evidence="2">SCP-like protein</fullName>
    </submittedName>
</protein>
<reference evidence="2 3" key="1">
    <citation type="submission" date="2014-03" db="EMBL/GenBank/DDBJ databases">
        <title>Draft genome of the hookworm Oesophagostomum dentatum.</title>
        <authorList>
            <person name="Mitreva M."/>
        </authorList>
    </citation>
    <scope>NUCLEOTIDE SEQUENCE [LARGE SCALE GENOMIC DNA]</scope>
    <source>
        <strain evidence="2 3">OD-Hann</strain>
    </source>
</reference>
<sequence>MHNRRRMWMAQGMIQKYNKNYLPKGADIIKLEVNCTLEEQAITKAESCLADSPPLDPGVSENVATVKLLGTRNKTMAIHKGVTSWWKSIRTKKENIGMKVWYRMRHKVPHDPFIRMAWGSTSQIGCHVKRCPNNYVVVCRYSPSDLVLNEAIYTPGTPCSMCPAEYPNCESSLCVA</sequence>
<keyword evidence="3" id="KW-1185">Reference proteome</keyword>
<name>A0A0B1THB1_OESDE</name>
<proteinExistence type="predicted"/>
<dbReference type="SMART" id="SM00198">
    <property type="entry name" value="SCP"/>
    <property type="match status" value="1"/>
</dbReference>
<dbReference type="SUPFAM" id="SSF55797">
    <property type="entry name" value="PR-1-like"/>
    <property type="match status" value="1"/>
</dbReference>
<evidence type="ECO:0000313" key="2">
    <source>
        <dbReference type="EMBL" id="KHJ96619.1"/>
    </source>
</evidence>
<dbReference type="InterPro" id="IPR035940">
    <property type="entry name" value="CAP_sf"/>
</dbReference>
<evidence type="ECO:0000313" key="3">
    <source>
        <dbReference type="Proteomes" id="UP000053660"/>
    </source>
</evidence>
<dbReference type="AlphaFoldDB" id="A0A0B1THB1"/>
<dbReference type="InterPro" id="IPR014044">
    <property type="entry name" value="CAP_dom"/>
</dbReference>
<feature type="domain" description="SCP" evidence="1">
    <location>
        <begin position="3"/>
        <end position="149"/>
    </location>
</feature>